<evidence type="ECO:0000313" key="2">
    <source>
        <dbReference type="EMBL" id="KAF4727421.1"/>
    </source>
</evidence>
<feature type="non-terminal residue" evidence="2">
    <location>
        <position position="1"/>
    </location>
</feature>
<sequence length="148" mass="15627">RKTRNLCATSRCGRSSRPLDSPEPTGERSRPAWIVLLSVVEGITANGIHVDYRPDVRTGETLGYGGRRPGDVEGIDALIDSGDALETIIVMNLISSSEESSVGNVVVVKAAVTRIVDGDVAEVDSAIFFNTPEGLNGDGDTIQFLGIG</sequence>
<proteinExistence type="predicted"/>
<accession>A0A7J6S3T9</accession>
<feature type="non-terminal residue" evidence="2">
    <location>
        <position position="148"/>
    </location>
</feature>
<protein>
    <submittedName>
        <fullName evidence="2">Uncharacterized protein</fullName>
    </submittedName>
</protein>
<dbReference type="Proteomes" id="UP000553632">
    <property type="component" value="Unassembled WGS sequence"/>
</dbReference>
<evidence type="ECO:0000313" key="3">
    <source>
        <dbReference type="Proteomes" id="UP000553632"/>
    </source>
</evidence>
<evidence type="ECO:0000256" key="1">
    <source>
        <dbReference type="SAM" id="MobiDB-lite"/>
    </source>
</evidence>
<reference evidence="2 3" key="1">
    <citation type="submission" date="2020-04" db="EMBL/GenBank/DDBJ databases">
        <title>Perkinsus olseni comparative genomics.</title>
        <authorList>
            <person name="Bogema D.R."/>
        </authorList>
    </citation>
    <scope>NUCLEOTIDE SEQUENCE [LARGE SCALE GENOMIC DNA]</scope>
    <source>
        <strain evidence="2 3">ATCC PRA-207</strain>
    </source>
</reference>
<gene>
    <name evidence="2" type="ORF">FOZ63_032375</name>
</gene>
<organism evidence="2 3">
    <name type="scientific">Perkinsus olseni</name>
    <name type="common">Perkinsus atlanticus</name>
    <dbReference type="NCBI Taxonomy" id="32597"/>
    <lineage>
        <taxon>Eukaryota</taxon>
        <taxon>Sar</taxon>
        <taxon>Alveolata</taxon>
        <taxon>Perkinsozoa</taxon>
        <taxon>Perkinsea</taxon>
        <taxon>Perkinsida</taxon>
        <taxon>Perkinsidae</taxon>
        <taxon>Perkinsus</taxon>
    </lineage>
</organism>
<name>A0A7J6S3T9_PEROL</name>
<comment type="caution">
    <text evidence="2">The sequence shown here is derived from an EMBL/GenBank/DDBJ whole genome shotgun (WGS) entry which is preliminary data.</text>
</comment>
<keyword evidence="3" id="KW-1185">Reference proteome</keyword>
<dbReference type="EMBL" id="JABANO010021072">
    <property type="protein sequence ID" value="KAF4727421.1"/>
    <property type="molecule type" value="Genomic_DNA"/>
</dbReference>
<feature type="region of interest" description="Disordered" evidence="1">
    <location>
        <begin position="1"/>
        <end position="28"/>
    </location>
</feature>
<dbReference type="AlphaFoldDB" id="A0A7J6S3T9"/>